<evidence type="ECO:0000256" key="2">
    <source>
        <dbReference type="ARBA" id="ARBA00022679"/>
    </source>
</evidence>
<evidence type="ECO:0000256" key="1">
    <source>
        <dbReference type="ARBA" id="ARBA00022603"/>
    </source>
</evidence>
<evidence type="ECO:0000313" key="5">
    <source>
        <dbReference type="EMBL" id="VFJ99247.1"/>
    </source>
</evidence>
<keyword evidence="2 4" id="KW-0808">Transferase</keyword>
<dbReference type="Pfam" id="PF13649">
    <property type="entry name" value="Methyltransf_25"/>
    <property type="match status" value="1"/>
</dbReference>
<dbReference type="Gene3D" id="3.40.50.150">
    <property type="entry name" value="Vaccinia Virus protein VP39"/>
    <property type="match status" value="1"/>
</dbReference>
<evidence type="ECO:0000259" key="3">
    <source>
        <dbReference type="Pfam" id="PF13649"/>
    </source>
</evidence>
<gene>
    <name evidence="4" type="ORF">BECKH772A_GA0070896_101535</name>
    <name evidence="5" type="ORF">BECKH772B_GA0070898_101545</name>
    <name evidence="6" type="ORF">BECKH772C_GA0070978_101525</name>
</gene>
<dbReference type="PANTHER" id="PTHR43861">
    <property type="entry name" value="TRANS-ACONITATE 2-METHYLTRANSFERASE-RELATED"/>
    <property type="match status" value="1"/>
</dbReference>
<keyword evidence="1 4" id="KW-0489">Methyltransferase</keyword>
<dbReference type="InterPro" id="IPR029063">
    <property type="entry name" value="SAM-dependent_MTases_sf"/>
</dbReference>
<organism evidence="4">
    <name type="scientific">Candidatus Kentrum eta</name>
    <dbReference type="NCBI Taxonomy" id="2126337"/>
    <lineage>
        <taxon>Bacteria</taxon>
        <taxon>Pseudomonadati</taxon>
        <taxon>Pseudomonadota</taxon>
        <taxon>Gammaproteobacteria</taxon>
        <taxon>Candidatus Kentrum</taxon>
    </lineage>
</organism>
<feature type="domain" description="Methyltransferase" evidence="3">
    <location>
        <begin position="41"/>
        <end position="136"/>
    </location>
</feature>
<evidence type="ECO:0000313" key="4">
    <source>
        <dbReference type="EMBL" id="VFJ99082.1"/>
    </source>
</evidence>
<dbReference type="EMBL" id="CAADFI010000154">
    <property type="protein sequence ID" value="VFJ99247.1"/>
    <property type="molecule type" value="Genomic_DNA"/>
</dbReference>
<proteinExistence type="predicted"/>
<dbReference type="GO" id="GO:0008168">
    <property type="term" value="F:methyltransferase activity"/>
    <property type="evidence" value="ECO:0007669"/>
    <property type="project" value="UniProtKB-KW"/>
</dbReference>
<dbReference type="AlphaFoldDB" id="A0A450V2Q5"/>
<sequence>MTAIYDGIAEQYQKANELPYRQYAESETYFHILGDLSGKSILDLACGEGFYTRKFKRKGAARVVGVDISEKMIELAMQEERTEPLGIEYIVRDVLELGEIGKFDRVVAAYLLNYARTREELLRMCQNIYLNLKPDGHFVTINGDLEQPPDSYPTLKNMVIPKPFPGRLWKARP</sequence>
<reference evidence="4" key="1">
    <citation type="submission" date="2019-02" db="EMBL/GenBank/DDBJ databases">
        <authorList>
            <person name="Gruber-Vodicka R. H."/>
            <person name="Seah K. B. B."/>
        </authorList>
    </citation>
    <scope>NUCLEOTIDE SEQUENCE</scope>
    <source>
        <strain evidence="6">BECK_SA2B12</strain>
        <strain evidence="4">BECK_SA2B15</strain>
        <strain evidence="5">BECK_SA2B20</strain>
    </source>
</reference>
<dbReference type="SUPFAM" id="SSF53335">
    <property type="entry name" value="S-adenosyl-L-methionine-dependent methyltransferases"/>
    <property type="match status" value="1"/>
</dbReference>
<dbReference type="EMBL" id="CAADFJ010000152">
    <property type="protein sequence ID" value="VFK03935.1"/>
    <property type="molecule type" value="Genomic_DNA"/>
</dbReference>
<dbReference type="InterPro" id="IPR041698">
    <property type="entry name" value="Methyltransf_25"/>
</dbReference>
<accession>A0A450V2Q5</accession>
<dbReference type="CDD" id="cd02440">
    <property type="entry name" value="AdoMet_MTases"/>
    <property type="match status" value="1"/>
</dbReference>
<protein>
    <submittedName>
        <fullName evidence="4">Methyltransferase domain-containing protein</fullName>
    </submittedName>
</protein>
<dbReference type="EMBL" id="CAADFG010000153">
    <property type="protein sequence ID" value="VFJ99082.1"/>
    <property type="molecule type" value="Genomic_DNA"/>
</dbReference>
<dbReference type="PANTHER" id="PTHR43861:SF1">
    <property type="entry name" value="TRANS-ACONITATE 2-METHYLTRANSFERASE"/>
    <property type="match status" value="1"/>
</dbReference>
<name>A0A450V2Q5_9GAMM</name>
<evidence type="ECO:0000313" key="6">
    <source>
        <dbReference type="EMBL" id="VFK03935.1"/>
    </source>
</evidence>
<dbReference type="GO" id="GO:0032259">
    <property type="term" value="P:methylation"/>
    <property type="evidence" value="ECO:0007669"/>
    <property type="project" value="UniProtKB-KW"/>
</dbReference>